<organism evidence="2 3">
    <name type="scientific">Candidatus Venteria ishoeyi</name>
    <dbReference type="NCBI Taxonomy" id="1899563"/>
    <lineage>
        <taxon>Bacteria</taxon>
        <taxon>Pseudomonadati</taxon>
        <taxon>Pseudomonadota</taxon>
        <taxon>Gammaproteobacteria</taxon>
        <taxon>Thiotrichales</taxon>
        <taxon>Thiotrichaceae</taxon>
        <taxon>Venteria</taxon>
    </lineage>
</organism>
<accession>A0A1H6F629</accession>
<dbReference type="Proteomes" id="UP000236724">
    <property type="component" value="Unassembled WGS sequence"/>
</dbReference>
<proteinExistence type="predicted"/>
<dbReference type="Pfam" id="PF19493">
    <property type="entry name" value="Trypco1"/>
    <property type="match status" value="1"/>
</dbReference>
<sequence length="119" mass="12816">MEKTIAQFKDGNVEILVETAEQTSEQGGMGAAGIGDTLKKYILKPVADTTFKGAMGIVSYASNTILDEIKEIKEQPESVEVEFGIKLTGEGKAMIASGGVEANYKVKLSWKKPDNDKSE</sequence>
<keyword evidence="3" id="KW-1185">Reference proteome</keyword>
<dbReference type="NCBIfam" id="NF041216">
    <property type="entry name" value="CU044_2847_fam"/>
    <property type="match status" value="1"/>
</dbReference>
<reference evidence="2 3" key="1">
    <citation type="submission" date="2016-10" db="EMBL/GenBank/DDBJ databases">
        <authorList>
            <person name="de Groot N.N."/>
        </authorList>
    </citation>
    <scope>NUCLEOTIDE SEQUENCE [LARGE SCALE GENOMIC DNA]</scope>
    <source>
        <strain evidence="2">MBHS1</strain>
    </source>
</reference>
<dbReference type="OrthoDB" id="163090at2"/>
<dbReference type="RefSeq" id="WP_103918503.1">
    <property type="nucleotide sequence ID" value="NZ_FMSV02000051.1"/>
</dbReference>
<dbReference type="EMBL" id="FMSV02000051">
    <property type="protein sequence ID" value="SEH04434.1"/>
    <property type="molecule type" value="Genomic_DNA"/>
</dbReference>
<name>A0A1H6F629_9GAMM</name>
<protein>
    <recommendedName>
        <fullName evidence="1">Trypsin-co-occurring domain-containing protein</fullName>
    </recommendedName>
</protein>
<feature type="domain" description="Trypsin-co-occurring" evidence="1">
    <location>
        <begin position="10"/>
        <end position="112"/>
    </location>
</feature>
<dbReference type="InterPro" id="IPR045794">
    <property type="entry name" value="Trypco1"/>
</dbReference>
<evidence type="ECO:0000259" key="1">
    <source>
        <dbReference type="Pfam" id="PF19493"/>
    </source>
</evidence>
<dbReference type="AlphaFoldDB" id="A0A1H6F629"/>
<evidence type="ECO:0000313" key="3">
    <source>
        <dbReference type="Proteomes" id="UP000236724"/>
    </source>
</evidence>
<gene>
    <name evidence="2" type="ORF">MBHS_00280</name>
</gene>
<evidence type="ECO:0000313" key="2">
    <source>
        <dbReference type="EMBL" id="SEH04434.1"/>
    </source>
</evidence>